<keyword evidence="1" id="KW-0812">Transmembrane</keyword>
<name>A0A7D6E5I3_9MYCO</name>
<gene>
    <name evidence="2" type="ORF">H0P51_12475</name>
</gene>
<dbReference type="RefSeq" id="WP_180918352.1">
    <property type="nucleotide sequence ID" value="NZ_CP059165.1"/>
</dbReference>
<sequence length="422" mass="46384">MGTDELAENASESAQLDRKGARCYVFLAGWVIFWAVVHLFIVLAVFSNTVMLLSYYAVSYRNGFVRRGLAGELLRVFPESDYFGAAYAILWVSTIVWLIALGVLMWLVLSPNIRSERRVLLALLIPVLPFSYSYAIYNSHPEILGMSALLAFSIAIWKARTSRVRVIASSLYGIAIAVLSFIHEAIPLEFTLGTVLAIIVLPKGATDSERRRCFSLAALPGLAAVGTIVLLGRRDISAQLCTQVPHGMVDDPRGTVPNTSHKAFGCIFGQFQGQSDLHDWVCSKIIFFFDLDTFSMARVVASFGIPRLFASFVLGVVFFVATLSVLRLVCGAPARPFFRAVGEHKAIAALAAVLVIPLFVTALDWTRWWTMMALDVGIAYILYSLDKPEIEQRPPKRTVLVSIAIIMVLAVIPFGDVNNVGG</sequence>
<feature type="transmembrane region" description="Helical" evidence="1">
    <location>
        <begin position="368"/>
        <end position="385"/>
    </location>
</feature>
<feature type="transmembrane region" description="Helical" evidence="1">
    <location>
        <begin position="308"/>
        <end position="334"/>
    </location>
</feature>
<accession>A0A7D6E5I3</accession>
<evidence type="ECO:0000313" key="2">
    <source>
        <dbReference type="EMBL" id="QLL09606.1"/>
    </source>
</evidence>
<keyword evidence="1" id="KW-1133">Transmembrane helix</keyword>
<dbReference type="AlphaFoldDB" id="A0A7D6E5I3"/>
<feature type="transmembrane region" description="Helical" evidence="1">
    <location>
        <begin position="119"/>
        <end position="137"/>
    </location>
</feature>
<feature type="transmembrane region" description="Helical" evidence="1">
    <location>
        <begin position="346"/>
        <end position="362"/>
    </location>
</feature>
<feature type="transmembrane region" description="Helical" evidence="1">
    <location>
        <begin position="23"/>
        <end position="46"/>
    </location>
</feature>
<feature type="transmembrane region" description="Helical" evidence="1">
    <location>
        <begin position="397"/>
        <end position="415"/>
    </location>
</feature>
<keyword evidence="3" id="KW-1185">Reference proteome</keyword>
<dbReference type="Proteomes" id="UP000510682">
    <property type="component" value="Chromosome"/>
</dbReference>
<feature type="transmembrane region" description="Helical" evidence="1">
    <location>
        <begin position="143"/>
        <end position="159"/>
    </location>
</feature>
<dbReference type="EMBL" id="CP059165">
    <property type="protein sequence ID" value="QLL09606.1"/>
    <property type="molecule type" value="Genomic_DNA"/>
</dbReference>
<feature type="transmembrane region" description="Helical" evidence="1">
    <location>
        <begin position="82"/>
        <end position="107"/>
    </location>
</feature>
<evidence type="ECO:0000313" key="3">
    <source>
        <dbReference type="Proteomes" id="UP000510682"/>
    </source>
</evidence>
<feature type="transmembrane region" description="Helical" evidence="1">
    <location>
        <begin position="166"/>
        <end position="182"/>
    </location>
</feature>
<dbReference type="KEGG" id="mgor:H0P51_12475"/>
<evidence type="ECO:0000256" key="1">
    <source>
        <dbReference type="SAM" id="Phobius"/>
    </source>
</evidence>
<proteinExistence type="predicted"/>
<reference evidence="2" key="1">
    <citation type="submission" date="2020-07" db="EMBL/GenBank/DDBJ databases">
        <title>Description of Mycobacterium gordonae subsp. intergordonae subsp.nov. and Mycobacterium gordonae subsp. gordonae subsp. nov.</title>
        <authorList>
            <person name="Huang H."/>
        </authorList>
    </citation>
    <scope>NUCLEOTIDE SEQUENCE [LARGE SCALE GENOMIC DNA]</scope>
    <source>
        <strain evidence="2">24T</strain>
    </source>
</reference>
<reference evidence="2" key="2">
    <citation type="submission" date="2020-07" db="EMBL/GenBank/DDBJ databases">
        <authorList>
            <person name="Yu X."/>
        </authorList>
    </citation>
    <scope>NUCLEOTIDE SEQUENCE [LARGE SCALE GENOMIC DNA]</scope>
    <source>
        <strain evidence="2">24T</strain>
    </source>
</reference>
<keyword evidence="1" id="KW-0472">Membrane</keyword>
<organism evidence="2 3">
    <name type="scientific">Mycobacterium vicinigordonae</name>
    <dbReference type="NCBI Taxonomy" id="1719132"/>
    <lineage>
        <taxon>Bacteria</taxon>
        <taxon>Bacillati</taxon>
        <taxon>Actinomycetota</taxon>
        <taxon>Actinomycetes</taxon>
        <taxon>Mycobacteriales</taxon>
        <taxon>Mycobacteriaceae</taxon>
        <taxon>Mycobacterium</taxon>
    </lineage>
</organism>
<protein>
    <submittedName>
        <fullName evidence="2">Uncharacterized protein</fullName>
    </submittedName>
</protein>